<feature type="signal peptide" evidence="6">
    <location>
        <begin position="1"/>
        <end position="22"/>
    </location>
</feature>
<dbReference type="InterPro" id="IPR051694">
    <property type="entry name" value="Immunoregulatory_rcpt-like"/>
</dbReference>
<comment type="subcellular location">
    <subcellularLocation>
        <location evidence="1">Membrane</location>
        <topology evidence="1">Single-pass membrane protein</topology>
    </subcellularLocation>
</comment>
<evidence type="ECO:0000313" key="7">
    <source>
        <dbReference type="EMBL" id="PFH32791.1"/>
    </source>
</evidence>
<dbReference type="GO" id="GO:0071944">
    <property type="term" value="C:cell periphery"/>
    <property type="evidence" value="ECO:0007669"/>
    <property type="project" value="UniProtKB-ARBA"/>
</dbReference>
<keyword evidence="6" id="KW-0732">Signal</keyword>
<gene>
    <name evidence="7" type="ORF">BESB_014030</name>
</gene>
<dbReference type="GeneID" id="40306465"/>
<name>A0A2A9M8Z2_BESBE</name>
<comment type="caution">
    <text evidence="7">The sequence shown here is derived from an EMBL/GenBank/DDBJ whole genome shotgun (WGS) entry which is preliminary data.</text>
</comment>
<feature type="compositionally biased region" description="Low complexity" evidence="5">
    <location>
        <begin position="144"/>
        <end position="194"/>
    </location>
</feature>
<evidence type="ECO:0000256" key="1">
    <source>
        <dbReference type="ARBA" id="ARBA00004167"/>
    </source>
</evidence>
<evidence type="ECO:0000256" key="2">
    <source>
        <dbReference type="ARBA" id="ARBA00022692"/>
    </source>
</evidence>
<evidence type="ECO:0000256" key="3">
    <source>
        <dbReference type="ARBA" id="ARBA00022989"/>
    </source>
</evidence>
<organism evidence="7 8">
    <name type="scientific">Besnoitia besnoiti</name>
    <name type="common">Apicomplexan protozoan</name>
    <dbReference type="NCBI Taxonomy" id="94643"/>
    <lineage>
        <taxon>Eukaryota</taxon>
        <taxon>Sar</taxon>
        <taxon>Alveolata</taxon>
        <taxon>Apicomplexa</taxon>
        <taxon>Conoidasida</taxon>
        <taxon>Coccidia</taxon>
        <taxon>Eucoccidiorida</taxon>
        <taxon>Eimeriorina</taxon>
        <taxon>Sarcocystidae</taxon>
        <taxon>Besnoitia</taxon>
    </lineage>
</organism>
<evidence type="ECO:0000256" key="5">
    <source>
        <dbReference type="SAM" id="MobiDB-lite"/>
    </source>
</evidence>
<sequence>MTGKNAVLLAVLLSLVVVSASAQAEDKQGPKVQATRQHIDETMDAQTDAVTPPYDALEEFIQAFREVKKAVEQDVAVNKEAMQRVADFDLVSLLDVIREAAQAKFTLLGRLIGDIASGIGNGALALMGDEAAFIQPKKQGLKRTTTTTSTTPTTTTSTTSTTTTSTSTTSTTSTTTSTTTTTTTSSSTTTTTAG</sequence>
<proteinExistence type="predicted"/>
<dbReference type="AlphaFoldDB" id="A0A2A9M8Z2"/>
<evidence type="ECO:0000256" key="6">
    <source>
        <dbReference type="SAM" id="SignalP"/>
    </source>
</evidence>
<keyword evidence="4" id="KW-0472">Membrane</keyword>
<feature type="region of interest" description="Disordered" evidence="5">
    <location>
        <begin position="138"/>
        <end position="194"/>
    </location>
</feature>
<dbReference type="KEGG" id="bbes:BESB_014030"/>
<dbReference type="RefSeq" id="XP_029216800.1">
    <property type="nucleotide sequence ID" value="XM_029360133.1"/>
</dbReference>
<evidence type="ECO:0000256" key="4">
    <source>
        <dbReference type="ARBA" id="ARBA00023136"/>
    </source>
</evidence>
<dbReference type="STRING" id="94643.A0A2A9M8Z2"/>
<dbReference type="VEuPathDB" id="ToxoDB:BESB_014030"/>
<keyword evidence="8" id="KW-1185">Reference proteome</keyword>
<protein>
    <submittedName>
        <fullName evidence="7">Uncharacterized protein</fullName>
    </submittedName>
</protein>
<dbReference type="GO" id="GO:0016020">
    <property type="term" value="C:membrane"/>
    <property type="evidence" value="ECO:0007669"/>
    <property type="project" value="UniProtKB-SubCell"/>
</dbReference>
<dbReference type="OrthoDB" id="333447at2759"/>
<keyword evidence="2" id="KW-0812">Transmembrane</keyword>
<reference evidence="7 8" key="1">
    <citation type="submission" date="2017-09" db="EMBL/GenBank/DDBJ databases">
        <title>Genome sequencing of Besnoitia besnoiti strain Bb-Ger1.</title>
        <authorList>
            <person name="Schares G."/>
            <person name="Venepally P."/>
            <person name="Lorenzi H.A."/>
        </authorList>
    </citation>
    <scope>NUCLEOTIDE SEQUENCE [LARGE SCALE GENOMIC DNA]</scope>
    <source>
        <strain evidence="7 8">Bb-Ger1</strain>
    </source>
</reference>
<dbReference type="EMBL" id="NWUJ01000010">
    <property type="protein sequence ID" value="PFH32791.1"/>
    <property type="molecule type" value="Genomic_DNA"/>
</dbReference>
<dbReference type="Proteomes" id="UP000224006">
    <property type="component" value="Chromosome IX"/>
</dbReference>
<feature type="chain" id="PRO_5013106418" evidence="6">
    <location>
        <begin position="23"/>
        <end position="194"/>
    </location>
</feature>
<keyword evidence="3" id="KW-1133">Transmembrane helix</keyword>
<accession>A0A2A9M8Z2</accession>
<evidence type="ECO:0000313" key="8">
    <source>
        <dbReference type="Proteomes" id="UP000224006"/>
    </source>
</evidence>
<dbReference type="PANTHER" id="PTHR15549">
    <property type="entry name" value="PAIRED IMMUNOGLOBULIN-LIKE TYPE 2 RECEPTOR"/>
    <property type="match status" value="1"/>
</dbReference>